<dbReference type="PANTHER" id="PTHR35138:SF1">
    <property type="entry name" value="MYB-LIKE DOMAIN-CONTAINING PROTEIN"/>
    <property type="match status" value="1"/>
</dbReference>
<sequence>KSFSPFFPKTYFPPFSPKPSSPPCCSNLHLPLAPTSGHILHILSELAKNDDNILNIASDLLDDNTDNVWEPPQITTTCKILSIAGSGGYGMDEIDKILYTVDKVLLGNRWLRKATGIQPKFPYVVKETGEALYVGGWKDMHCKKGKWIKDNAADAWEKHDKEYNSSLSCLGGDEMAVDQIDCLKKTLGSRRSHIRGVGRVLKSVTPNLFPIENRDEEEEHWQKQERAMEALRHDNASLRAQIKFSSYFLVCQLNLMKKMVKKTNLFKRIWFYFG</sequence>
<gene>
    <name evidence="1" type="ORF">M8C21_002549</name>
</gene>
<dbReference type="Proteomes" id="UP001206925">
    <property type="component" value="Unassembled WGS sequence"/>
</dbReference>
<dbReference type="PANTHER" id="PTHR35138">
    <property type="entry name" value="OS01G0225300 PROTEIN"/>
    <property type="match status" value="1"/>
</dbReference>
<evidence type="ECO:0000313" key="1">
    <source>
        <dbReference type="EMBL" id="KAI7731273.1"/>
    </source>
</evidence>
<dbReference type="AlphaFoldDB" id="A0AAD5BZ51"/>
<dbReference type="EMBL" id="JAMZMK010010483">
    <property type="protein sequence ID" value="KAI7731273.1"/>
    <property type="molecule type" value="Genomic_DNA"/>
</dbReference>
<protein>
    <submittedName>
        <fullName evidence="1">Uncharacterized protein</fullName>
    </submittedName>
</protein>
<keyword evidence="2" id="KW-1185">Reference proteome</keyword>
<feature type="non-terminal residue" evidence="1">
    <location>
        <position position="274"/>
    </location>
</feature>
<evidence type="ECO:0000313" key="2">
    <source>
        <dbReference type="Proteomes" id="UP001206925"/>
    </source>
</evidence>
<reference evidence="1" key="1">
    <citation type="submission" date="2022-06" db="EMBL/GenBank/DDBJ databases">
        <title>Uncovering the hologenomic basis of an extraordinary plant invasion.</title>
        <authorList>
            <person name="Bieker V.C."/>
            <person name="Martin M.D."/>
            <person name="Gilbert T."/>
            <person name="Hodgins K."/>
            <person name="Battlay P."/>
            <person name="Petersen B."/>
            <person name="Wilson J."/>
        </authorList>
    </citation>
    <scope>NUCLEOTIDE SEQUENCE</scope>
    <source>
        <strain evidence="1">AA19_3_7</strain>
        <tissue evidence="1">Leaf</tissue>
    </source>
</reference>
<organism evidence="1 2">
    <name type="scientific">Ambrosia artemisiifolia</name>
    <name type="common">Common ragweed</name>
    <dbReference type="NCBI Taxonomy" id="4212"/>
    <lineage>
        <taxon>Eukaryota</taxon>
        <taxon>Viridiplantae</taxon>
        <taxon>Streptophyta</taxon>
        <taxon>Embryophyta</taxon>
        <taxon>Tracheophyta</taxon>
        <taxon>Spermatophyta</taxon>
        <taxon>Magnoliopsida</taxon>
        <taxon>eudicotyledons</taxon>
        <taxon>Gunneridae</taxon>
        <taxon>Pentapetalae</taxon>
        <taxon>asterids</taxon>
        <taxon>campanulids</taxon>
        <taxon>Asterales</taxon>
        <taxon>Asteraceae</taxon>
        <taxon>Asteroideae</taxon>
        <taxon>Heliantheae alliance</taxon>
        <taxon>Heliantheae</taxon>
        <taxon>Ambrosia</taxon>
    </lineage>
</organism>
<comment type="caution">
    <text evidence="1">The sequence shown here is derived from an EMBL/GenBank/DDBJ whole genome shotgun (WGS) entry which is preliminary data.</text>
</comment>
<accession>A0AAD5BZ51</accession>
<proteinExistence type="predicted"/>
<name>A0AAD5BZ51_AMBAR</name>